<organism evidence="1 2">
    <name type="scientific">Aureibaculum marinum</name>
    <dbReference type="NCBI Taxonomy" id="2487930"/>
    <lineage>
        <taxon>Bacteria</taxon>
        <taxon>Pseudomonadati</taxon>
        <taxon>Bacteroidota</taxon>
        <taxon>Flavobacteriia</taxon>
        <taxon>Flavobacteriales</taxon>
        <taxon>Flavobacteriaceae</taxon>
        <taxon>Aureibaculum</taxon>
    </lineage>
</organism>
<proteinExistence type="predicted"/>
<protein>
    <submittedName>
        <fullName evidence="1">Uncharacterized protein</fullName>
    </submittedName>
</protein>
<evidence type="ECO:0000313" key="1">
    <source>
        <dbReference type="EMBL" id="RPE00780.1"/>
    </source>
</evidence>
<gene>
    <name evidence="1" type="ORF">EGM88_00055</name>
</gene>
<dbReference type="AlphaFoldDB" id="A0A3N4PAQ1"/>
<accession>A0A3N4PAQ1</accession>
<dbReference type="EMBL" id="RPFJ01000001">
    <property type="protein sequence ID" value="RPE00780.1"/>
    <property type="molecule type" value="Genomic_DNA"/>
</dbReference>
<dbReference type="OrthoDB" id="1426087at2"/>
<name>A0A3N4PAQ1_9FLAO</name>
<dbReference type="Proteomes" id="UP000270856">
    <property type="component" value="Unassembled WGS sequence"/>
</dbReference>
<sequence>MIIQPVMQLNKLFFPILMLLVFATPITIVSAQNDNESKEDYKITIGKSIHNKKLWSQPYRYEQKVLQTLSVQVNIEKLHHKAKELDFNLFALTDEEKKWRIRPVAIYYYRADKKIYLKSKADNRNYEDFENYPLENYTNFEAKTYRTNMLGLKKKKKESPSVQSLEKMKISGSKITYYLDFPVRPVFDYGKVYFKDKIIGYTGVKK</sequence>
<reference evidence="1 2" key="1">
    <citation type="submission" date="2018-11" db="EMBL/GenBank/DDBJ databases">
        <title>Aureibaculum marinum gen. nov., sp. nov., a member of the family Flavobacteriaceae isolated from the Bohai Sea.</title>
        <authorList>
            <person name="Ji X."/>
        </authorList>
    </citation>
    <scope>NUCLEOTIDE SEQUENCE [LARGE SCALE GENOMIC DNA]</scope>
    <source>
        <strain evidence="1 2">BH-SD17</strain>
    </source>
</reference>
<evidence type="ECO:0000313" key="2">
    <source>
        <dbReference type="Proteomes" id="UP000270856"/>
    </source>
</evidence>
<comment type="caution">
    <text evidence="1">The sequence shown here is derived from an EMBL/GenBank/DDBJ whole genome shotgun (WGS) entry which is preliminary data.</text>
</comment>
<keyword evidence="2" id="KW-1185">Reference proteome</keyword>
<dbReference type="RefSeq" id="WP_123895834.1">
    <property type="nucleotide sequence ID" value="NZ_RPFJ01000001.1"/>
</dbReference>